<dbReference type="Proteomes" id="UP001285441">
    <property type="component" value="Unassembled WGS sequence"/>
</dbReference>
<keyword evidence="3" id="KW-0418">Kinase</keyword>
<evidence type="ECO:0000313" key="3">
    <source>
        <dbReference type="EMBL" id="KAK3372112.1"/>
    </source>
</evidence>
<keyword evidence="4" id="KW-1185">Reference proteome</keyword>
<keyword evidence="3" id="KW-0808">Transferase</keyword>
<evidence type="ECO:0000259" key="2">
    <source>
        <dbReference type="PROSITE" id="PS50011"/>
    </source>
</evidence>
<reference evidence="3" key="1">
    <citation type="journal article" date="2023" name="Mol. Phylogenet. Evol.">
        <title>Genome-scale phylogeny and comparative genomics of the fungal order Sordariales.</title>
        <authorList>
            <person name="Hensen N."/>
            <person name="Bonometti L."/>
            <person name="Westerberg I."/>
            <person name="Brannstrom I.O."/>
            <person name="Guillou S."/>
            <person name="Cros-Aarteil S."/>
            <person name="Calhoun S."/>
            <person name="Haridas S."/>
            <person name="Kuo A."/>
            <person name="Mondo S."/>
            <person name="Pangilinan J."/>
            <person name="Riley R."/>
            <person name="LaButti K."/>
            <person name="Andreopoulos B."/>
            <person name="Lipzen A."/>
            <person name="Chen C."/>
            <person name="Yan M."/>
            <person name="Daum C."/>
            <person name="Ng V."/>
            <person name="Clum A."/>
            <person name="Steindorff A."/>
            <person name="Ohm R.A."/>
            <person name="Martin F."/>
            <person name="Silar P."/>
            <person name="Natvig D.O."/>
            <person name="Lalanne C."/>
            <person name="Gautier V."/>
            <person name="Ament-Velasquez S.L."/>
            <person name="Kruys A."/>
            <person name="Hutchinson M.I."/>
            <person name="Powell A.J."/>
            <person name="Barry K."/>
            <person name="Miller A.N."/>
            <person name="Grigoriev I.V."/>
            <person name="Debuchy R."/>
            <person name="Gladieux P."/>
            <person name="Hiltunen Thoren M."/>
            <person name="Johannesson H."/>
        </authorList>
    </citation>
    <scope>NUCLEOTIDE SEQUENCE</scope>
    <source>
        <strain evidence="3">CBS 232.78</strain>
    </source>
</reference>
<accession>A0AAE0K9M6</accession>
<evidence type="ECO:0000256" key="1">
    <source>
        <dbReference type="SAM" id="MobiDB-lite"/>
    </source>
</evidence>
<feature type="domain" description="Protein kinase" evidence="2">
    <location>
        <begin position="1"/>
        <end position="291"/>
    </location>
</feature>
<dbReference type="PROSITE" id="PS50011">
    <property type="entry name" value="PROTEIN_KINASE_DOM"/>
    <property type="match status" value="1"/>
</dbReference>
<dbReference type="GO" id="GO:0004672">
    <property type="term" value="F:protein kinase activity"/>
    <property type="evidence" value="ECO:0007669"/>
    <property type="project" value="InterPro"/>
</dbReference>
<comment type="caution">
    <text evidence="3">The sequence shown here is derived from an EMBL/GenBank/DDBJ whole genome shotgun (WGS) entry which is preliminary data.</text>
</comment>
<dbReference type="GO" id="GO:0005524">
    <property type="term" value="F:ATP binding"/>
    <property type="evidence" value="ECO:0007669"/>
    <property type="project" value="InterPro"/>
</dbReference>
<gene>
    <name evidence="3" type="ORF">B0H63DRAFT_453484</name>
</gene>
<reference evidence="3" key="2">
    <citation type="submission" date="2023-06" db="EMBL/GenBank/DDBJ databases">
        <authorList>
            <consortium name="Lawrence Berkeley National Laboratory"/>
            <person name="Haridas S."/>
            <person name="Hensen N."/>
            <person name="Bonometti L."/>
            <person name="Westerberg I."/>
            <person name="Brannstrom I.O."/>
            <person name="Guillou S."/>
            <person name="Cros-Aarteil S."/>
            <person name="Calhoun S."/>
            <person name="Kuo A."/>
            <person name="Mondo S."/>
            <person name="Pangilinan J."/>
            <person name="Riley R."/>
            <person name="LaButti K."/>
            <person name="Andreopoulos B."/>
            <person name="Lipzen A."/>
            <person name="Chen C."/>
            <person name="Yanf M."/>
            <person name="Daum C."/>
            <person name="Ng V."/>
            <person name="Clum A."/>
            <person name="Steindorff A."/>
            <person name="Ohm R."/>
            <person name="Martin F."/>
            <person name="Silar P."/>
            <person name="Natvig D."/>
            <person name="Lalanne C."/>
            <person name="Gautier V."/>
            <person name="Ament-velasquez S.L."/>
            <person name="Kruys A."/>
            <person name="Hutchinson M.I."/>
            <person name="Powell A.J."/>
            <person name="Barry K."/>
            <person name="Miller A.N."/>
            <person name="Grigoriev I.V."/>
            <person name="Debuchy R."/>
            <person name="Gladieux P."/>
            <person name="Thoren M.H."/>
            <person name="Johannesson H."/>
        </authorList>
    </citation>
    <scope>NUCLEOTIDE SEQUENCE</scope>
    <source>
        <strain evidence="3">CBS 232.78</strain>
    </source>
</reference>
<dbReference type="AlphaFoldDB" id="A0AAE0K9M6"/>
<sequence length="291" mass="32327">MKMSDGPARPLRSNPRQGCPGSPQQMSAISTWWRSSGLFDHSEDEFPEMMTTGHRLLDSENLDVLGVGAHCRVYKCEKEDQLRFAYKPIAGPHEFEMTGAAGPCAVEPKGRVLRGVGQDHPEAIVMELAEPFSFQAVAPEKRRGRGVIHGDIKPDNFVRCNDGSLCLCDFDSSVSVEYDQAQQDAWKGLASDRYLCPIRSHPATNDLAPPTELDDRYALAITIWEVYTGQLAFFDSTNAYPDMRKILKEGRTVDVNTVPEEVRESIIPILHDGGAIFYLDMGDGLPRSLKP</sequence>
<dbReference type="EMBL" id="JAULSW010000008">
    <property type="protein sequence ID" value="KAK3372112.1"/>
    <property type="molecule type" value="Genomic_DNA"/>
</dbReference>
<protein>
    <submittedName>
        <fullName evidence="3">Kinase-like domain-containing protein</fullName>
    </submittedName>
</protein>
<dbReference type="Gene3D" id="1.10.510.10">
    <property type="entry name" value="Transferase(Phosphotransferase) domain 1"/>
    <property type="match status" value="1"/>
</dbReference>
<dbReference type="InterPro" id="IPR000719">
    <property type="entry name" value="Prot_kinase_dom"/>
</dbReference>
<dbReference type="SUPFAM" id="SSF56112">
    <property type="entry name" value="Protein kinase-like (PK-like)"/>
    <property type="match status" value="1"/>
</dbReference>
<dbReference type="SMART" id="SM00220">
    <property type="entry name" value="S_TKc"/>
    <property type="match status" value="1"/>
</dbReference>
<name>A0AAE0K9M6_9PEZI</name>
<feature type="region of interest" description="Disordered" evidence="1">
    <location>
        <begin position="1"/>
        <end position="26"/>
    </location>
</feature>
<evidence type="ECO:0000313" key="4">
    <source>
        <dbReference type="Proteomes" id="UP001285441"/>
    </source>
</evidence>
<proteinExistence type="predicted"/>
<organism evidence="3 4">
    <name type="scientific">Podospora didyma</name>
    <dbReference type="NCBI Taxonomy" id="330526"/>
    <lineage>
        <taxon>Eukaryota</taxon>
        <taxon>Fungi</taxon>
        <taxon>Dikarya</taxon>
        <taxon>Ascomycota</taxon>
        <taxon>Pezizomycotina</taxon>
        <taxon>Sordariomycetes</taxon>
        <taxon>Sordariomycetidae</taxon>
        <taxon>Sordariales</taxon>
        <taxon>Podosporaceae</taxon>
        <taxon>Podospora</taxon>
    </lineage>
</organism>
<dbReference type="InterPro" id="IPR011009">
    <property type="entry name" value="Kinase-like_dom_sf"/>
</dbReference>